<dbReference type="STRING" id="930992.A0A0C9ZLZ5"/>
<accession>A0A0C9ZLZ5</accession>
<dbReference type="HOGENOM" id="CLU_093362_1_0_1"/>
<evidence type="ECO:0000313" key="2">
    <source>
        <dbReference type="Proteomes" id="UP000054485"/>
    </source>
</evidence>
<reference evidence="1 2" key="1">
    <citation type="submission" date="2014-04" db="EMBL/GenBank/DDBJ databases">
        <authorList>
            <consortium name="DOE Joint Genome Institute"/>
            <person name="Kuo A."/>
            <person name="Ruytinx J."/>
            <person name="Rineau F."/>
            <person name="Colpaert J."/>
            <person name="Kohler A."/>
            <person name="Nagy L.G."/>
            <person name="Floudas D."/>
            <person name="Copeland A."/>
            <person name="Barry K.W."/>
            <person name="Cichocki N."/>
            <person name="Veneault-Fourrey C."/>
            <person name="LaButti K."/>
            <person name="Lindquist E.A."/>
            <person name="Lipzen A."/>
            <person name="Lundell T."/>
            <person name="Morin E."/>
            <person name="Murat C."/>
            <person name="Sun H."/>
            <person name="Tunlid A."/>
            <person name="Henrissat B."/>
            <person name="Grigoriev I.V."/>
            <person name="Hibbett D.S."/>
            <person name="Martin F."/>
            <person name="Nordberg H.P."/>
            <person name="Cantor M.N."/>
            <person name="Hua S.X."/>
        </authorList>
    </citation>
    <scope>NUCLEOTIDE SEQUENCE [LARGE SCALE GENOMIC DNA]</scope>
    <source>
        <strain evidence="1 2">UH-Slu-Lm8-n1</strain>
    </source>
</reference>
<evidence type="ECO:0000313" key="1">
    <source>
        <dbReference type="EMBL" id="KIK38570.1"/>
    </source>
</evidence>
<reference evidence="2" key="2">
    <citation type="submission" date="2015-01" db="EMBL/GenBank/DDBJ databases">
        <title>Evolutionary Origins and Diversification of the Mycorrhizal Mutualists.</title>
        <authorList>
            <consortium name="DOE Joint Genome Institute"/>
            <consortium name="Mycorrhizal Genomics Consortium"/>
            <person name="Kohler A."/>
            <person name="Kuo A."/>
            <person name="Nagy L.G."/>
            <person name="Floudas D."/>
            <person name="Copeland A."/>
            <person name="Barry K.W."/>
            <person name="Cichocki N."/>
            <person name="Veneault-Fourrey C."/>
            <person name="LaButti K."/>
            <person name="Lindquist E.A."/>
            <person name="Lipzen A."/>
            <person name="Lundell T."/>
            <person name="Morin E."/>
            <person name="Murat C."/>
            <person name="Riley R."/>
            <person name="Ohm R."/>
            <person name="Sun H."/>
            <person name="Tunlid A."/>
            <person name="Henrissat B."/>
            <person name="Grigoriev I.V."/>
            <person name="Hibbett D.S."/>
            <person name="Martin F."/>
        </authorList>
    </citation>
    <scope>NUCLEOTIDE SEQUENCE [LARGE SCALE GENOMIC DNA]</scope>
    <source>
        <strain evidence="2">UH-Slu-Lm8-n1</strain>
    </source>
</reference>
<organism evidence="1 2">
    <name type="scientific">Suillus luteus UH-Slu-Lm8-n1</name>
    <dbReference type="NCBI Taxonomy" id="930992"/>
    <lineage>
        <taxon>Eukaryota</taxon>
        <taxon>Fungi</taxon>
        <taxon>Dikarya</taxon>
        <taxon>Basidiomycota</taxon>
        <taxon>Agaricomycotina</taxon>
        <taxon>Agaricomycetes</taxon>
        <taxon>Agaricomycetidae</taxon>
        <taxon>Boletales</taxon>
        <taxon>Suillineae</taxon>
        <taxon>Suillaceae</taxon>
        <taxon>Suillus</taxon>
    </lineage>
</organism>
<dbReference type="OrthoDB" id="2205812at2759"/>
<sequence>VSFAPIKLSKDLKDQMPAWLHLGAQPRTYNKSKDECLQTLHNVKSVKDLRSLAKRLTNTNTHHVLATCPCDPCINDRLAGCKNPIRCAQVAQKILNNLNPTYNPNTSPTKDNLTLMHRRKEKNSQARSQIDGEITFDPSITSKNHLSECFRIFVNK</sequence>
<dbReference type="EMBL" id="KN835385">
    <property type="protein sequence ID" value="KIK38570.1"/>
    <property type="molecule type" value="Genomic_DNA"/>
</dbReference>
<gene>
    <name evidence="1" type="ORF">CY34DRAFT_41937</name>
</gene>
<feature type="non-terminal residue" evidence="1">
    <location>
        <position position="156"/>
    </location>
</feature>
<keyword evidence="2" id="KW-1185">Reference proteome</keyword>
<feature type="non-terminal residue" evidence="1">
    <location>
        <position position="1"/>
    </location>
</feature>
<dbReference type="InParanoid" id="A0A0C9ZLZ5"/>
<proteinExistence type="predicted"/>
<dbReference type="Proteomes" id="UP000054485">
    <property type="component" value="Unassembled WGS sequence"/>
</dbReference>
<dbReference type="AlphaFoldDB" id="A0A0C9ZLZ5"/>
<protein>
    <submittedName>
        <fullName evidence="1">Unplaced genomic scaffold CY34scaffold_254, whole genome shotgun sequence</fullName>
    </submittedName>
</protein>
<name>A0A0C9ZLZ5_9AGAM</name>